<reference evidence="1 2" key="1">
    <citation type="submission" date="2015-05" db="EMBL/GenBank/DDBJ databases">
        <title>Photobacterium galathea sp. nov.</title>
        <authorList>
            <person name="Machado H."/>
            <person name="Gram L."/>
        </authorList>
    </citation>
    <scope>NUCLEOTIDE SEQUENCE [LARGE SCALE GENOMIC DNA]</scope>
    <source>
        <strain evidence="1 2">DSM 22954</strain>
    </source>
</reference>
<dbReference type="OrthoDB" id="5917016at2"/>
<dbReference type="AlphaFoldDB" id="A0A0J1K9V6"/>
<accession>A0A0J1K9V6</accession>
<keyword evidence="2" id="KW-1185">Reference proteome</keyword>
<evidence type="ECO:0000313" key="2">
    <source>
        <dbReference type="Proteomes" id="UP000035909"/>
    </source>
</evidence>
<organism evidence="1 2">
    <name type="scientific">Photobacterium ganghwense</name>
    <dbReference type="NCBI Taxonomy" id="320778"/>
    <lineage>
        <taxon>Bacteria</taxon>
        <taxon>Pseudomonadati</taxon>
        <taxon>Pseudomonadota</taxon>
        <taxon>Gammaproteobacteria</taxon>
        <taxon>Vibrionales</taxon>
        <taxon>Vibrionaceae</taxon>
        <taxon>Photobacterium</taxon>
    </lineage>
</organism>
<name>A0A0J1K9V6_9GAMM</name>
<comment type="caution">
    <text evidence="1">The sequence shown here is derived from an EMBL/GenBank/DDBJ whole genome shotgun (WGS) entry which is preliminary data.</text>
</comment>
<gene>
    <name evidence="1" type="ORF">ABT57_04320</name>
</gene>
<evidence type="ECO:0000313" key="1">
    <source>
        <dbReference type="EMBL" id="KLV11122.1"/>
    </source>
</evidence>
<dbReference type="PATRIC" id="fig|320778.3.peg.927"/>
<protein>
    <submittedName>
        <fullName evidence="1">Uncharacterized protein</fullName>
    </submittedName>
</protein>
<dbReference type="RefSeq" id="WP_047883959.1">
    <property type="nucleotide sequence ID" value="NZ_LDOU01000004.1"/>
</dbReference>
<dbReference type="Proteomes" id="UP000035909">
    <property type="component" value="Unassembled WGS sequence"/>
</dbReference>
<sequence length="356" mass="40114">MSNVIVSSEPISTDKNFWVIRAGKDAVYYDHFRKNNVVAIGHTEGLDVGDIEGELSPEDTAAILALYQTNLAAKREAKSVISRQVGQVRQFLTRVKEGDTVLTITESKVLAGKVTSNCYYDETELKIYPDDESKGCYFPLRINVEWGKAQAREYIPYIIDKSFRNTGTIFSLSDEDKVKTLNHWLHPIHFVENEVRCSVNIKSRKKLSNRELSSLSTVFDQLELLANFIAEFENPEDATAECFVQYLNDNSSNYGYKLTAQHAFMSPGHQFIQLKGTKAQITAFALAFACIFNSHIVFAEQGANNAVLSEKVIELAQVIKTEQVRQSVESLEAEMQKQIVQDSEFEEPVPSEDAML</sequence>
<proteinExistence type="predicted"/>
<dbReference type="EMBL" id="LDOU01000004">
    <property type="protein sequence ID" value="KLV11122.1"/>
    <property type="molecule type" value="Genomic_DNA"/>
</dbReference>
<dbReference type="STRING" id="320778.ABT57_04320"/>